<dbReference type="Pfam" id="PF01479">
    <property type="entry name" value="S4"/>
    <property type="match status" value="1"/>
</dbReference>
<reference evidence="6 7" key="1">
    <citation type="submission" date="2021-08" db="EMBL/GenBank/DDBJ databases">
        <title>Helicobacter spp. isolated from feces of Anatolian Ground Squirrel (Spermophilus xanthoprymnus) in Turkey.</title>
        <authorList>
            <person name="Aydin F."/>
            <person name="Abay S."/>
            <person name="Kayman T."/>
            <person name="Karakaya E."/>
            <person name="Saticioglu I.B."/>
        </authorList>
    </citation>
    <scope>NUCLEOTIDE SEQUENCE [LARGE SCALE GENOMIC DNA]</scope>
    <source>
        <strain evidence="6 7">Faydin-H70</strain>
    </source>
</reference>
<comment type="similarity">
    <text evidence="1 4">Belongs to the pseudouridine synthase RsuA family.</text>
</comment>
<dbReference type="CDD" id="cd00165">
    <property type="entry name" value="S4"/>
    <property type="match status" value="1"/>
</dbReference>
<proteinExistence type="inferred from homology"/>
<dbReference type="NCBIfam" id="TIGR00093">
    <property type="entry name" value="pseudouridine synthase"/>
    <property type="match status" value="1"/>
</dbReference>
<dbReference type="EMBL" id="JAIGYQ010000001">
    <property type="protein sequence ID" value="MBX7489884.1"/>
    <property type="molecule type" value="Genomic_DNA"/>
</dbReference>
<evidence type="ECO:0000256" key="4">
    <source>
        <dbReference type="RuleBase" id="RU003887"/>
    </source>
</evidence>
<dbReference type="InterPro" id="IPR050343">
    <property type="entry name" value="RsuA_PseudoU_synthase"/>
</dbReference>
<evidence type="ECO:0000256" key="1">
    <source>
        <dbReference type="ARBA" id="ARBA00008348"/>
    </source>
</evidence>
<dbReference type="InterPro" id="IPR000748">
    <property type="entry name" value="PsdUridine_synth_RsuA/RluB/E/F"/>
</dbReference>
<evidence type="ECO:0000256" key="3">
    <source>
        <dbReference type="PROSITE-ProRule" id="PRU00182"/>
    </source>
</evidence>
<evidence type="ECO:0000313" key="7">
    <source>
        <dbReference type="Proteomes" id="UP000700059"/>
    </source>
</evidence>
<dbReference type="Gene3D" id="3.10.290.10">
    <property type="entry name" value="RNA-binding S4 domain"/>
    <property type="match status" value="1"/>
</dbReference>
<dbReference type="Proteomes" id="UP000700059">
    <property type="component" value="Unassembled WGS sequence"/>
</dbReference>
<dbReference type="InterPro" id="IPR036986">
    <property type="entry name" value="S4_RNA-bd_sf"/>
</dbReference>
<name>A0ABS7JKG9_9HELI</name>
<evidence type="ECO:0000259" key="5">
    <source>
        <dbReference type="SMART" id="SM00363"/>
    </source>
</evidence>
<sequence>MRLNQYIAHHSKYSRREADKLIKEGRITINKEIMNDFSYQVDKNTKVYLNGKLLREQEQYSVIVYNKPKGEIVSRRDDRGRRVIYDSLPKKFSHFMPVGRLDFASEGLLLLSDSVKVVRALMENGLERVYLLKLSGFIKDNVFDAMESGITLEDASAGGHSKSKIKAMEFAPFVGYTCIKNVSKYSKIKVIIKEGKNRELRRFFAHFGLEVLDLKRIAYGFVTLNNLPTQKVRFLERGEYNKLHTFLESLKG</sequence>
<feature type="domain" description="RNA-binding S4" evidence="5">
    <location>
        <begin position="1"/>
        <end position="59"/>
    </location>
</feature>
<dbReference type="Gene3D" id="3.30.70.580">
    <property type="entry name" value="Pseudouridine synthase I, catalytic domain, N-terminal subdomain"/>
    <property type="match status" value="1"/>
</dbReference>
<evidence type="ECO:0000313" key="6">
    <source>
        <dbReference type="EMBL" id="MBX7489884.1"/>
    </source>
</evidence>
<protein>
    <recommendedName>
        <fullName evidence="4">Pseudouridine synthase</fullName>
        <ecNumber evidence="4">5.4.99.-</ecNumber>
    </recommendedName>
</protein>
<comment type="caution">
    <text evidence="6">The sequence shown here is derived from an EMBL/GenBank/DDBJ whole genome shotgun (WGS) entry which is preliminary data.</text>
</comment>
<evidence type="ECO:0000256" key="2">
    <source>
        <dbReference type="ARBA" id="ARBA00023235"/>
    </source>
</evidence>
<dbReference type="Gene3D" id="3.30.70.1560">
    <property type="entry name" value="Alpha-L RNA-binding motif"/>
    <property type="match status" value="1"/>
</dbReference>
<dbReference type="SMART" id="SM00363">
    <property type="entry name" value="S4"/>
    <property type="match status" value="1"/>
</dbReference>
<dbReference type="Pfam" id="PF00849">
    <property type="entry name" value="PseudoU_synth_2"/>
    <property type="match status" value="1"/>
</dbReference>
<keyword evidence="3" id="KW-0694">RNA-binding</keyword>
<dbReference type="PANTHER" id="PTHR47683">
    <property type="entry name" value="PSEUDOURIDINE SYNTHASE FAMILY PROTEIN-RELATED"/>
    <property type="match status" value="1"/>
</dbReference>
<dbReference type="EC" id="5.4.99.-" evidence="4"/>
<dbReference type="InterPro" id="IPR018496">
    <property type="entry name" value="PsdUridine_synth_RsuA/RluB_CS"/>
</dbReference>
<dbReference type="PANTHER" id="PTHR47683:SF2">
    <property type="entry name" value="RNA-BINDING S4 DOMAIN-CONTAINING PROTEIN"/>
    <property type="match status" value="1"/>
</dbReference>
<dbReference type="SUPFAM" id="SSF55174">
    <property type="entry name" value="Alpha-L RNA-binding motif"/>
    <property type="match status" value="1"/>
</dbReference>
<dbReference type="PROSITE" id="PS50889">
    <property type="entry name" value="S4"/>
    <property type="match status" value="1"/>
</dbReference>
<dbReference type="InterPro" id="IPR002942">
    <property type="entry name" value="S4_RNA-bd"/>
</dbReference>
<dbReference type="InterPro" id="IPR020103">
    <property type="entry name" value="PsdUridine_synth_cat_dom_sf"/>
</dbReference>
<keyword evidence="7" id="KW-1185">Reference proteome</keyword>
<dbReference type="PROSITE" id="PS01149">
    <property type="entry name" value="PSI_RSU"/>
    <property type="match status" value="1"/>
</dbReference>
<dbReference type="RefSeq" id="WP_221531156.1">
    <property type="nucleotide sequence ID" value="NZ_JAIGYP010000001.1"/>
</dbReference>
<dbReference type="InterPro" id="IPR020094">
    <property type="entry name" value="TruA/RsuA/RluB/E/F_N"/>
</dbReference>
<accession>A0ABS7JKG9</accession>
<organism evidence="6 7">
    <name type="scientific">Helicobacter turcicus</name>
    <dbReference type="NCBI Taxonomy" id="2867412"/>
    <lineage>
        <taxon>Bacteria</taxon>
        <taxon>Pseudomonadati</taxon>
        <taxon>Campylobacterota</taxon>
        <taxon>Epsilonproteobacteria</taxon>
        <taxon>Campylobacterales</taxon>
        <taxon>Helicobacteraceae</taxon>
        <taxon>Helicobacter</taxon>
    </lineage>
</organism>
<dbReference type="SUPFAM" id="SSF55120">
    <property type="entry name" value="Pseudouridine synthase"/>
    <property type="match status" value="1"/>
</dbReference>
<dbReference type="InterPro" id="IPR006145">
    <property type="entry name" value="PsdUridine_synth_RsuA/RluA"/>
</dbReference>
<keyword evidence="2 4" id="KW-0413">Isomerase</keyword>
<gene>
    <name evidence="6" type="ORF">K4G57_00100</name>
</gene>
<dbReference type="InterPro" id="IPR042092">
    <property type="entry name" value="PsdUridine_s_RsuA/RluB/E/F_cat"/>
</dbReference>